<name>A0ABT3IEI2_9BACT</name>
<protein>
    <submittedName>
        <fullName evidence="1">Uncharacterized protein</fullName>
    </submittedName>
</protein>
<comment type="caution">
    <text evidence="1">The sequence shown here is derived from an EMBL/GenBank/DDBJ whole genome shotgun (WGS) entry which is preliminary data.</text>
</comment>
<evidence type="ECO:0000313" key="1">
    <source>
        <dbReference type="EMBL" id="MCW3482366.1"/>
    </source>
</evidence>
<dbReference type="RefSeq" id="WP_264726691.1">
    <property type="nucleotide sequence ID" value="NZ_JAPDNR010000001.1"/>
</dbReference>
<gene>
    <name evidence="1" type="ORF">OL497_00535</name>
</gene>
<proteinExistence type="predicted"/>
<accession>A0ABT3IEI2</accession>
<dbReference type="EMBL" id="JAPDNS010000001">
    <property type="protein sequence ID" value="MCW3482366.1"/>
    <property type="molecule type" value="Genomic_DNA"/>
</dbReference>
<dbReference type="Proteomes" id="UP001207742">
    <property type="component" value="Unassembled WGS sequence"/>
</dbReference>
<reference evidence="1 2" key="1">
    <citation type="submission" date="2022-10" db="EMBL/GenBank/DDBJ databases">
        <title>Chitinophaga nivalis PC15 sp. nov., isolated from Pyeongchang county, South Korea.</title>
        <authorList>
            <person name="Trinh H.N."/>
        </authorList>
    </citation>
    <scope>NUCLEOTIDE SEQUENCE [LARGE SCALE GENOMIC DNA]</scope>
    <source>
        <strain evidence="1 2">PC14</strain>
    </source>
</reference>
<evidence type="ECO:0000313" key="2">
    <source>
        <dbReference type="Proteomes" id="UP001207742"/>
    </source>
</evidence>
<sequence length="127" mass="14739">MLELTASPLFDSLLIFETDYGIIDLHNDYYCNKICYDFGNQCLKCFFKGARNLMLEFRGVIIVKLNLQLPLTADSSILNNFYRGRFEVDGVLYEISAEGRRYFYLEFEAGDALELYAHNIFLIEGKC</sequence>
<organism evidence="1 2">
    <name type="scientific">Chitinophaga nivalis</name>
    <dbReference type="NCBI Taxonomy" id="2991709"/>
    <lineage>
        <taxon>Bacteria</taxon>
        <taxon>Pseudomonadati</taxon>
        <taxon>Bacteroidota</taxon>
        <taxon>Chitinophagia</taxon>
        <taxon>Chitinophagales</taxon>
        <taxon>Chitinophagaceae</taxon>
        <taxon>Chitinophaga</taxon>
    </lineage>
</organism>
<keyword evidence="2" id="KW-1185">Reference proteome</keyword>